<feature type="transmembrane region" description="Helical" evidence="1">
    <location>
        <begin position="97"/>
        <end position="123"/>
    </location>
</feature>
<keyword evidence="1" id="KW-0812">Transmembrane</keyword>
<evidence type="ECO:0000313" key="2">
    <source>
        <dbReference type="EMBL" id="CAG9931470.1"/>
    </source>
</evidence>
<keyword evidence="1" id="KW-1133">Transmembrane helix</keyword>
<dbReference type="Proteomes" id="UP000839052">
    <property type="component" value="Chromosome"/>
</dbReference>
<evidence type="ECO:0000313" key="3">
    <source>
        <dbReference type="Proteomes" id="UP000839052"/>
    </source>
</evidence>
<feature type="transmembrane region" description="Helical" evidence="1">
    <location>
        <begin position="37"/>
        <end position="53"/>
    </location>
</feature>
<gene>
    <name evidence="2" type="primary">yggT</name>
    <name evidence="2" type="ORF">NTG6680_0217</name>
</gene>
<accession>A0ABM8YVJ6</accession>
<feature type="transmembrane region" description="Helical" evidence="1">
    <location>
        <begin position="159"/>
        <end position="179"/>
    </location>
</feature>
<proteinExistence type="predicted"/>
<reference evidence="2 3" key="1">
    <citation type="submission" date="2021-10" db="EMBL/GenBank/DDBJ databases">
        <authorList>
            <person name="Koch H."/>
        </authorList>
    </citation>
    <scope>NUCLEOTIDE SEQUENCE [LARGE SCALE GENOMIC DNA]</scope>
    <source>
        <strain evidence="2">6680</strain>
    </source>
</reference>
<dbReference type="EMBL" id="OU912926">
    <property type="protein sequence ID" value="CAG9931470.1"/>
    <property type="molecule type" value="Genomic_DNA"/>
</dbReference>
<keyword evidence="3" id="KW-1185">Reference proteome</keyword>
<feature type="transmembrane region" description="Helical" evidence="1">
    <location>
        <begin position="65"/>
        <end position="85"/>
    </location>
</feature>
<sequence length="187" mass="21249">MLSEALQFLFDTLLQPFAVILLLRFHLQWLRAPMRNPLGAFIMTITNFLVLRARRFIPSARGFDIATLLLAFVVEAIYLAATLWLQGLPIDFPVLGLLMWTAVKLLKLSLYLLMAALFIQALLSWFNPHSPMAGLMAAVTQPFLLPLQRRIPPFGNIDLTLLVLLIVCQLILIVPLRWLENLVLSLF</sequence>
<keyword evidence="1" id="KW-0472">Membrane</keyword>
<evidence type="ECO:0000256" key="1">
    <source>
        <dbReference type="SAM" id="Phobius"/>
    </source>
</evidence>
<dbReference type="Pfam" id="PF02325">
    <property type="entry name" value="CCB3_YggT"/>
    <property type="match status" value="2"/>
</dbReference>
<protein>
    <submittedName>
        <fullName evidence="2">Membrane protein</fullName>
    </submittedName>
</protein>
<name>A0ABM8YVJ6_9PROT</name>
<dbReference type="InterPro" id="IPR003425">
    <property type="entry name" value="CCB3/YggT"/>
</dbReference>
<organism evidence="2 3">
    <name type="scientific">Candidatus Nitrotoga arctica</name>
    <dbReference type="NCBI Taxonomy" id="453162"/>
    <lineage>
        <taxon>Bacteria</taxon>
        <taxon>Pseudomonadati</taxon>
        <taxon>Pseudomonadota</taxon>
        <taxon>Betaproteobacteria</taxon>
        <taxon>Nitrosomonadales</taxon>
        <taxon>Gallionellaceae</taxon>
        <taxon>Candidatus Nitrotoga</taxon>
    </lineage>
</organism>
<dbReference type="RefSeq" id="WP_239795571.1">
    <property type="nucleotide sequence ID" value="NZ_OU912926.1"/>
</dbReference>